<feature type="region of interest" description="Disordered" evidence="1">
    <location>
        <begin position="153"/>
        <end position="210"/>
    </location>
</feature>
<evidence type="ECO:0000313" key="2">
    <source>
        <dbReference type="EMBL" id="BAY56642.1"/>
    </source>
</evidence>
<dbReference type="AlphaFoldDB" id="A0A1Z4JIP9"/>
<proteinExistence type="predicted"/>
<dbReference type="EMBL" id="AP018203">
    <property type="protein sequence ID" value="BAY56642.1"/>
    <property type="molecule type" value="Genomic_DNA"/>
</dbReference>
<reference evidence="2 3" key="1">
    <citation type="submission" date="2017-06" db="EMBL/GenBank/DDBJ databases">
        <title>Genome sequencing of cyanobaciteial culture collection at National Institute for Environmental Studies (NIES).</title>
        <authorList>
            <person name="Hirose Y."/>
            <person name="Shimura Y."/>
            <person name="Fujisawa T."/>
            <person name="Nakamura Y."/>
            <person name="Kawachi M."/>
        </authorList>
    </citation>
    <scope>NUCLEOTIDE SEQUENCE [LARGE SCALE GENOMIC DNA]</scope>
    <source>
        <strain evidence="2 3">NIES-2135</strain>
    </source>
</reference>
<feature type="compositionally biased region" description="Low complexity" evidence="1">
    <location>
        <begin position="153"/>
        <end position="172"/>
    </location>
</feature>
<organism evidence="2 3">
    <name type="scientific">Leptolyngbya boryana NIES-2135</name>
    <dbReference type="NCBI Taxonomy" id="1973484"/>
    <lineage>
        <taxon>Bacteria</taxon>
        <taxon>Bacillati</taxon>
        <taxon>Cyanobacteriota</taxon>
        <taxon>Cyanophyceae</taxon>
        <taxon>Leptolyngbyales</taxon>
        <taxon>Leptolyngbyaceae</taxon>
        <taxon>Leptolyngbya group</taxon>
        <taxon>Leptolyngbya</taxon>
    </lineage>
</organism>
<feature type="region of interest" description="Disordered" evidence="1">
    <location>
        <begin position="39"/>
        <end position="58"/>
    </location>
</feature>
<evidence type="ECO:0000256" key="1">
    <source>
        <dbReference type="SAM" id="MobiDB-lite"/>
    </source>
</evidence>
<keyword evidence="3" id="KW-1185">Reference proteome</keyword>
<sequence length="773" mass="85376">MRWLINGSIGFLVWLSWGIPACFANSEVQSVPNLITQMNSQASPQPSSPLKRLSQPLKPEQFSSKPTVLTVRSTEEIRLKLAHLPTTNEGTLSVFLNQVDVTSQVAITGNELVYRSRLLPLTPGEHTLTVYMVKSAEQWIVLETFVLKVDPTTAQTPQSSNQSSSTPQPVTPNSDPSRPANSSPETPKTPEQPTSETPKPTTTRAEDLKFTPKLNVNFKSQVAEARTPDAGRSERPTFADLALTGGFAAQYQRDNFNVQANFNLAGSTNLQEALRFNTLKEAAPQIDLSDYLLDVKVGNAQVSVGHQCYGNHPFLLDNLCSRGLSSKIQISKRVNLSIAHISTTSVVGFDNFLGIEHQNNTLTAATLGMQLLDNPAGGVRLETTFMRGSRQPIENFNVGEVVDAEKSQGFGVRLFGTDPSGRLKLDAGYVRSRFTNPTADPQLVDNLTVARVQPVTRSAWFVETSYDLLKKVKLDATRTLDLSFNFRHERLDPQFGTVGASVTVDQLRTRFGVNAAIAGATIQFQTDQSEDNLANIATILKTKTQNRSLTINAPLQTILNSSNQLLPTLTYSFQRTHQFGANQPVEALSGFDPSEIPDQLTTSHKFGTAWSIDNFSLSYQYSNTFQDNRQPTRELADFSTMNHQVSIAWQVNPRLNLALGYNFTSAKSFEQGITRFTSSPTLSISWVMFPNLTLAFNYNRTDETDSLNQKITRATNLEALLTWQFQMHSLGREIPASAFIRYGAQSTIAHDPLFNVDTNATIQTVSAGLNFSF</sequence>
<dbReference type="SUPFAM" id="SSF56935">
    <property type="entry name" value="Porins"/>
    <property type="match status" value="2"/>
</dbReference>
<dbReference type="Proteomes" id="UP000217895">
    <property type="component" value="Chromosome"/>
</dbReference>
<gene>
    <name evidence="2" type="ORF">NIES2135_34770</name>
</gene>
<accession>A0A1Z4JIP9</accession>
<feature type="compositionally biased region" description="Polar residues" evidence="1">
    <location>
        <begin position="173"/>
        <end position="203"/>
    </location>
</feature>
<evidence type="ECO:0000313" key="3">
    <source>
        <dbReference type="Proteomes" id="UP000217895"/>
    </source>
</evidence>
<protein>
    <submittedName>
        <fullName evidence="2">Uncharacterized protein</fullName>
    </submittedName>
</protein>
<name>A0A1Z4JIP9_LEPBY</name>